<evidence type="ECO:0000256" key="6">
    <source>
        <dbReference type="ARBA" id="ARBA00023274"/>
    </source>
</evidence>
<feature type="compositionally biased region" description="Low complexity" evidence="11">
    <location>
        <begin position="267"/>
        <end position="276"/>
    </location>
</feature>
<keyword evidence="13" id="KW-1185">Reference proteome</keyword>
<keyword evidence="3 8" id="KW-0699">rRNA-binding</keyword>
<evidence type="ECO:0000256" key="11">
    <source>
        <dbReference type="SAM" id="MobiDB-lite"/>
    </source>
</evidence>
<comment type="similarity">
    <text evidence="1 8 9">Belongs to the universal ribosomal protein uL3 family.</text>
</comment>
<dbReference type="InterPro" id="IPR019927">
    <property type="entry name" value="Ribosomal_uL3_bac/org-type"/>
</dbReference>
<evidence type="ECO:0000256" key="9">
    <source>
        <dbReference type="RuleBase" id="RU003905"/>
    </source>
</evidence>
<keyword evidence="6 8" id="KW-0687">Ribonucleoprotein</keyword>
<feature type="compositionally biased region" description="Basic and acidic residues" evidence="11">
    <location>
        <begin position="290"/>
        <end position="302"/>
    </location>
</feature>
<evidence type="ECO:0000256" key="8">
    <source>
        <dbReference type="HAMAP-Rule" id="MF_01325"/>
    </source>
</evidence>
<evidence type="ECO:0000256" key="7">
    <source>
        <dbReference type="ARBA" id="ARBA00035243"/>
    </source>
</evidence>
<reference evidence="12 13" key="1">
    <citation type="submission" date="2022-05" db="EMBL/GenBank/DDBJ databases">
        <authorList>
            <person name="Jo J.-H."/>
            <person name="Im W.-T."/>
        </authorList>
    </citation>
    <scope>NUCLEOTIDE SEQUENCE [LARGE SCALE GENOMIC DNA]</scope>
    <source>
        <strain evidence="12 13">NSE70-1</strain>
    </source>
</reference>
<dbReference type="Pfam" id="PF00297">
    <property type="entry name" value="Ribosomal_L3"/>
    <property type="match status" value="1"/>
</dbReference>
<dbReference type="PANTHER" id="PTHR11229:SF16">
    <property type="entry name" value="LARGE RIBOSOMAL SUBUNIT PROTEIN UL3C"/>
    <property type="match status" value="1"/>
</dbReference>
<gene>
    <name evidence="8 12" type="primary">rplC</name>
    <name evidence="12" type="ORF">LZ496_11740</name>
</gene>
<dbReference type="GO" id="GO:0005840">
    <property type="term" value="C:ribosome"/>
    <property type="evidence" value="ECO:0007669"/>
    <property type="project" value="UniProtKB-KW"/>
</dbReference>
<dbReference type="InterPro" id="IPR000597">
    <property type="entry name" value="Ribosomal_uL3"/>
</dbReference>
<evidence type="ECO:0000256" key="5">
    <source>
        <dbReference type="ARBA" id="ARBA00022980"/>
    </source>
</evidence>
<comment type="caution">
    <text evidence="12">The sequence shown here is derived from an EMBL/GenBank/DDBJ whole genome shotgun (WGS) entry which is preliminary data.</text>
</comment>
<evidence type="ECO:0000256" key="10">
    <source>
        <dbReference type="RuleBase" id="RU003906"/>
    </source>
</evidence>
<name>A0ABT0RXA5_9SPHN</name>
<dbReference type="RefSeq" id="WP_249904862.1">
    <property type="nucleotide sequence ID" value="NZ_JAMGBA010000002.1"/>
</dbReference>
<keyword evidence="2 8" id="KW-0488">Methylation</keyword>
<dbReference type="PROSITE" id="PS00474">
    <property type="entry name" value="RIBOSOMAL_L3"/>
    <property type="match status" value="1"/>
</dbReference>
<dbReference type="Gene3D" id="3.30.160.810">
    <property type="match status" value="1"/>
</dbReference>
<comment type="PTM">
    <text evidence="8">Methylated by PrmB.</text>
</comment>
<evidence type="ECO:0000256" key="3">
    <source>
        <dbReference type="ARBA" id="ARBA00022730"/>
    </source>
</evidence>
<comment type="subunit">
    <text evidence="8 10">Part of the 50S ribosomal subunit. Forms a cluster with proteins L14 and L19.</text>
</comment>
<accession>A0ABT0RXA5</accession>
<evidence type="ECO:0000313" key="12">
    <source>
        <dbReference type="EMBL" id="MCL6699451.1"/>
    </source>
</evidence>
<dbReference type="SUPFAM" id="SSF50447">
    <property type="entry name" value="Translation proteins"/>
    <property type="match status" value="1"/>
</dbReference>
<evidence type="ECO:0000256" key="4">
    <source>
        <dbReference type="ARBA" id="ARBA00022884"/>
    </source>
</evidence>
<comment type="function">
    <text evidence="8 10">One of the primary rRNA binding proteins, it binds directly near the 3'-end of the 23S rRNA, where it nucleates assembly of the 50S subunit.</text>
</comment>
<dbReference type="Proteomes" id="UP001203410">
    <property type="component" value="Unassembled WGS sequence"/>
</dbReference>
<feature type="modified residue" description="N5-methylglutamine" evidence="8">
    <location>
        <position position="151"/>
    </location>
</feature>
<dbReference type="PANTHER" id="PTHR11229">
    <property type="entry name" value="50S RIBOSOMAL PROTEIN L3"/>
    <property type="match status" value="1"/>
</dbReference>
<keyword evidence="4 8" id="KW-0694">RNA-binding</keyword>
<evidence type="ECO:0000313" key="13">
    <source>
        <dbReference type="Proteomes" id="UP001203410"/>
    </source>
</evidence>
<evidence type="ECO:0000256" key="2">
    <source>
        <dbReference type="ARBA" id="ARBA00022481"/>
    </source>
</evidence>
<feature type="region of interest" description="Disordered" evidence="11">
    <location>
        <begin position="267"/>
        <end position="302"/>
    </location>
</feature>
<sequence>MRTGVIAKKMGMTRLFQADGRHVPVTVLQLEDVQVIGRREMDRDGYTAVQLGAGTAKAKNVAKPQRVAFGKAQVEPKARVVEFRVAEDALLDVGATISADHFVAGQYVDISGVTQGKGFAGAMKRWGFGGLRATHGVSVSHRSHGSTGNRQDPGRVFKNKKMAGHMGARNRTQQNLEIVRTDGARGLLFVKGSVPGHKGSWLTVSDAIKLPLDERAPYPAGLVVQGVELEVEHAPAGFVDDAAVHEIPALPSDEEVKAIAAEQEAGAIEAEAAAAEAEAEATETQNSDAEGDKPAADESKEG</sequence>
<protein>
    <recommendedName>
        <fullName evidence="7 8">Large ribosomal subunit protein uL3</fullName>
    </recommendedName>
</protein>
<evidence type="ECO:0000256" key="1">
    <source>
        <dbReference type="ARBA" id="ARBA00006540"/>
    </source>
</evidence>
<dbReference type="InterPro" id="IPR009000">
    <property type="entry name" value="Transl_B-barrel_sf"/>
</dbReference>
<dbReference type="EMBL" id="JAMGBA010000002">
    <property type="protein sequence ID" value="MCL6699451.1"/>
    <property type="molecule type" value="Genomic_DNA"/>
</dbReference>
<dbReference type="NCBIfam" id="TIGR03625">
    <property type="entry name" value="L3_bact"/>
    <property type="match status" value="1"/>
</dbReference>
<organism evidence="12 13">
    <name type="scientific">Sphingomonas caseinilyticus</name>
    <dbReference type="NCBI Taxonomy" id="2908205"/>
    <lineage>
        <taxon>Bacteria</taxon>
        <taxon>Pseudomonadati</taxon>
        <taxon>Pseudomonadota</taxon>
        <taxon>Alphaproteobacteria</taxon>
        <taxon>Sphingomonadales</taxon>
        <taxon>Sphingomonadaceae</taxon>
        <taxon>Sphingomonas</taxon>
    </lineage>
</organism>
<dbReference type="InterPro" id="IPR019926">
    <property type="entry name" value="Ribosomal_uL3_CS"/>
</dbReference>
<dbReference type="Gene3D" id="2.40.30.10">
    <property type="entry name" value="Translation factors"/>
    <property type="match status" value="1"/>
</dbReference>
<dbReference type="HAMAP" id="MF_01325_B">
    <property type="entry name" value="Ribosomal_uL3_B"/>
    <property type="match status" value="1"/>
</dbReference>
<proteinExistence type="inferred from homology"/>
<keyword evidence="5 8" id="KW-0689">Ribosomal protein</keyword>